<evidence type="ECO:0000313" key="2">
    <source>
        <dbReference type="EMBL" id="UZT28897.1"/>
    </source>
</evidence>
<dbReference type="EMBL" id="OP765584">
    <property type="protein sequence ID" value="UZT29249.1"/>
    <property type="molecule type" value="Genomic_DNA"/>
</dbReference>
<dbReference type="InterPro" id="IPR001394">
    <property type="entry name" value="Peptidase_C19_UCH"/>
</dbReference>
<evidence type="ECO:0000259" key="1">
    <source>
        <dbReference type="PROSITE" id="PS50235"/>
    </source>
</evidence>
<dbReference type="PANTHER" id="PTHR21646:SF86">
    <property type="entry name" value="UBIQUITIN CARBOXYL-TERMINAL HYDROLASE"/>
    <property type="match status" value="1"/>
</dbReference>
<organism evidence="3">
    <name type="scientific">Nucleocytoviricota sp</name>
    <dbReference type="NCBI Taxonomy" id="2809609"/>
    <lineage>
        <taxon>Viruses</taxon>
        <taxon>Varidnaviria</taxon>
        <taxon>Bamfordvirae</taxon>
        <taxon>Nucleocytoviricota</taxon>
    </lineage>
</organism>
<dbReference type="InterPro" id="IPR038765">
    <property type="entry name" value="Papain-like_cys_pep_sf"/>
</dbReference>
<dbReference type="PROSITE" id="PS00973">
    <property type="entry name" value="USP_2"/>
    <property type="match status" value="1"/>
</dbReference>
<dbReference type="GO" id="GO:0016579">
    <property type="term" value="P:protein deubiquitination"/>
    <property type="evidence" value="ECO:0007669"/>
    <property type="project" value="InterPro"/>
</dbReference>
<dbReference type="Gene3D" id="3.90.70.10">
    <property type="entry name" value="Cysteine proteinases"/>
    <property type="match status" value="1"/>
</dbReference>
<dbReference type="EMBL" id="OP765507">
    <property type="protein sequence ID" value="UZT28897.1"/>
    <property type="molecule type" value="Genomic_DNA"/>
</dbReference>
<protein>
    <submittedName>
        <fullName evidence="3">Ubiquitin specific peptidase</fullName>
    </submittedName>
</protein>
<dbReference type="PROSITE" id="PS50235">
    <property type="entry name" value="USP_3"/>
    <property type="match status" value="1"/>
</dbReference>
<dbReference type="SUPFAM" id="SSF54001">
    <property type="entry name" value="Cysteine proteinases"/>
    <property type="match status" value="1"/>
</dbReference>
<sequence length="353" mass="41233">MEKFINYKDKGLTGLVNLGNTCYINSCLQALSHCYELSDYLNNNLENNYEKKLNNIPASKLIIEWNNLRKLMWSQNCTVAPHGFLRATHEVAKLLKKDLFTGFAQNDIHEFLLFLIDSFHESTKREVVINIKGKVINKKDKLAYECYKMMKNMYSNSYSEMIDIFYGIQVTKIVSEKNEIVSEKNEILSANPEPFCVVNLPLPNDKKQANILECFKLYCESEFLSGDNAYYNDKTKEKENVHKSTVFWSLPKILIIDLKRYDNFLRKINTHIDIPLNNLDLRNFVCGYDNDKYVYDLFAVCNHHGNCNGGHYTACIRNANDKWYLFNDGLVQQIKNEQVISQTAYTLFYRIKE</sequence>
<dbReference type="InterPro" id="IPR018200">
    <property type="entry name" value="USP_CS"/>
</dbReference>
<dbReference type="Pfam" id="PF00443">
    <property type="entry name" value="UCH"/>
    <property type="match status" value="1"/>
</dbReference>
<dbReference type="PROSITE" id="PS00972">
    <property type="entry name" value="USP_1"/>
    <property type="match status" value="1"/>
</dbReference>
<dbReference type="GO" id="GO:0004843">
    <property type="term" value="F:cysteine-type deubiquitinase activity"/>
    <property type="evidence" value="ECO:0007669"/>
    <property type="project" value="InterPro"/>
</dbReference>
<dbReference type="InterPro" id="IPR028889">
    <property type="entry name" value="USP"/>
</dbReference>
<feature type="domain" description="USP" evidence="1">
    <location>
        <begin position="13"/>
        <end position="352"/>
    </location>
</feature>
<proteinExistence type="predicted"/>
<dbReference type="InterPro" id="IPR050185">
    <property type="entry name" value="Ub_carboxyl-term_hydrolase"/>
</dbReference>
<accession>A0A9E8JYU0</accession>
<name>A0A9E8JYU0_9VIRU</name>
<evidence type="ECO:0000313" key="3">
    <source>
        <dbReference type="EMBL" id="UZT29249.1"/>
    </source>
</evidence>
<dbReference type="PANTHER" id="PTHR21646">
    <property type="entry name" value="UBIQUITIN CARBOXYL-TERMINAL HYDROLASE"/>
    <property type="match status" value="1"/>
</dbReference>
<reference evidence="3" key="1">
    <citation type="submission" date="2022-11" db="EMBL/GenBank/DDBJ databases">
        <title>Genomics discovery of giant fungal viruses from subsurface oceanic crustal fluids.</title>
        <authorList>
            <person name="Bhattacharjee A.S."/>
            <person name="Schulz F."/>
            <person name="Woyke T."/>
            <person name="Orcutt B.N."/>
            <person name="Matinez Martinez J."/>
        </authorList>
    </citation>
    <scope>NUCLEOTIDE SEQUENCE</scope>
    <source>
        <strain evidence="2">VSAG1.JdFR</strain>
        <strain evidence="3">VSAG8.JdFR</strain>
    </source>
</reference>